<feature type="region of interest" description="Disordered" evidence="1">
    <location>
        <begin position="1"/>
        <end position="22"/>
    </location>
</feature>
<dbReference type="OMA" id="KNGPNIR"/>
<dbReference type="AlphaFoldDB" id="A0AA38FKY0"/>
<dbReference type="Proteomes" id="UP000824469">
    <property type="component" value="Unassembled WGS sequence"/>
</dbReference>
<dbReference type="SUPFAM" id="SSF52833">
    <property type="entry name" value="Thioredoxin-like"/>
    <property type="match status" value="1"/>
</dbReference>
<keyword evidence="3" id="KW-1185">Reference proteome</keyword>
<feature type="non-terminal residue" evidence="2">
    <location>
        <position position="299"/>
    </location>
</feature>
<dbReference type="Pfam" id="PF01257">
    <property type="entry name" value="2Fe-2S_thioredx"/>
    <property type="match status" value="1"/>
</dbReference>
<proteinExistence type="predicted"/>
<dbReference type="EMBL" id="JAHRHJ020000008">
    <property type="protein sequence ID" value="KAH9306054.1"/>
    <property type="molecule type" value="Genomic_DNA"/>
</dbReference>
<evidence type="ECO:0000313" key="3">
    <source>
        <dbReference type="Proteomes" id="UP000824469"/>
    </source>
</evidence>
<name>A0AA38FKY0_TAXCH</name>
<dbReference type="Gene3D" id="3.40.30.10">
    <property type="entry name" value="Glutaredoxin"/>
    <property type="match status" value="1"/>
</dbReference>
<organism evidence="2 3">
    <name type="scientific">Taxus chinensis</name>
    <name type="common">Chinese yew</name>
    <name type="synonym">Taxus wallichiana var. chinensis</name>
    <dbReference type="NCBI Taxonomy" id="29808"/>
    <lineage>
        <taxon>Eukaryota</taxon>
        <taxon>Viridiplantae</taxon>
        <taxon>Streptophyta</taxon>
        <taxon>Embryophyta</taxon>
        <taxon>Tracheophyta</taxon>
        <taxon>Spermatophyta</taxon>
        <taxon>Pinopsida</taxon>
        <taxon>Pinidae</taxon>
        <taxon>Conifers II</taxon>
        <taxon>Cupressales</taxon>
        <taxon>Taxaceae</taxon>
        <taxon>Taxus</taxon>
    </lineage>
</organism>
<feature type="region of interest" description="Disordered" evidence="1">
    <location>
        <begin position="145"/>
        <end position="166"/>
    </location>
</feature>
<dbReference type="InterPro" id="IPR036249">
    <property type="entry name" value="Thioredoxin-like_sf"/>
</dbReference>
<evidence type="ECO:0000313" key="2">
    <source>
        <dbReference type="EMBL" id="KAH9306054.1"/>
    </source>
</evidence>
<comment type="caution">
    <text evidence="2">The sequence shown here is derived from an EMBL/GenBank/DDBJ whole genome shotgun (WGS) entry which is preliminary data.</text>
</comment>
<reference evidence="2 3" key="1">
    <citation type="journal article" date="2021" name="Nat. Plants">
        <title>The Taxus genome provides insights into paclitaxel biosynthesis.</title>
        <authorList>
            <person name="Xiong X."/>
            <person name="Gou J."/>
            <person name="Liao Q."/>
            <person name="Li Y."/>
            <person name="Zhou Q."/>
            <person name="Bi G."/>
            <person name="Li C."/>
            <person name="Du R."/>
            <person name="Wang X."/>
            <person name="Sun T."/>
            <person name="Guo L."/>
            <person name="Liang H."/>
            <person name="Lu P."/>
            <person name="Wu Y."/>
            <person name="Zhang Z."/>
            <person name="Ro D.K."/>
            <person name="Shang Y."/>
            <person name="Huang S."/>
            <person name="Yan J."/>
        </authorList>
    </citation>
    <scope>NUCLEOTIDE SEQUENCE [LARGE SCALE GENOMIC DNA]</scope>
    <source>
        <strain evidence="2">Ta-2019</strain>
    </source>
</reference>
<protein>
    <submittedName>
        <fullName evidence="2">Uncharacterized protein</fullName>
    </submittedName>
</protein>
<gene>
    <name evidence="2" type="ORF">KI387_010458</name>
</gene>
<dbReference type="CDD" id="cd02980">
    <property type="entry name" value="TRX_Fd_family"/>
    <property type="match status" value="1"/>
</dbReference>
<accession>A0AA38FKY0</accession>
<evidence type="ECO:0000256" key="1">
    <source>
        <dbReference type="SAM" id="MobiDB-lite"/>
    </source>
</evidence>
<sequence length="299" mass="32769">MAANRGAMAGTSNVPRFSSSSNTRSAANSAYYDRSHLQYYTGAVKVFCGQKTKTGKQKQKGLSALHDASLSDKRRIKLLELVSKDLSALSHTFAEGKDAEKSLAEEVRAQIFLNALEVVMAQFEQVKAERRQKKIEIKAQKKAQKKLQKKGKEDSSSSSESSDSECKVIDVAQLRMTRPANVVSMTQIPEPPEITGDEEVVLPNAITAMLVETPPNMAELHRELAERKERLGCRQVQVCMGGKCKKLGSEQVLAAFEESIQNSGMGSAVEAVGCKCMGKCRNAPNVRVQNDFSKELHMG</sequence>